<evidence type="ECO:0000313" key="7">
    <source>
        <dbReference type="EMBL" id="GLQ56337.1"/>
    </source>
</evidence>
<accession>A0ABQ5W8P3</accession>
<protein>
    <recommendedName>
        <fullName evidence="3">Chitooligosaccharide deacetylase</fullName>
    </recommendedName>
    <alternativeName>
        <fullName evidence="5">Nodulation protein B</fullName>
    </alternativeName>
</protein>
<dbReference type="Proteomes" id="UP001156691">
    <property type="component" value="Unassembled WGS sequence"/>
</dbReference>
<dbReference type="PANTHER" id="PTHR34216:SF7">
    <property type="entry name" value="POLY-BETA-1,6-N-ACETYL-D-GLUCOSAMINE N-DEACETYLASE"/>
    <property type="match status" value="1"/>
</dbReference>
<dbReference type="InterPro" id="IPR051398">
    <property type="entry name" value="Polysacch_Deacetylase"/>
</dbReference>
<gene>
    <name evidence="7" type="ORF">GCM10010862_35960</name>
</gene>
<dbReference type="PROSITE" id="PS51677">
    <property type="entry name" value="NODB"/>
    <property type="match status" value="1"/>
</dbReference>
<evidence type="ECO:0000256" key="5">
    <source>
        <dbReference type="ARBA" id="ARBA00032976"/>
    </source>
</evidence>
<keyword evidence="8" id="KW-1185">Reference proteome</keyword>
<feature type="domain" description="NodB homology" evidence="6">
    <location>
        <begin position="93"/>
        <end position="342"/>
    </location>
</feature>
<evidence type="ECO:0000256" key="2">
    <source>
        <dbReference type="ARBA" id="ARBA00010973"/>
    </source>
</evidence>
<evidence type="ECO:0000259" key="6">
    <source>
        <dbReference type="PROSITE" id="PS51677"/>
    </source>
</evidence>
<dbReference type="RefSeq" id="WP_284341751.1">
    <property type="nucleotide sequence ID" value="NZ_BSNS01000020.1"/>
</dbReference>
<dbReference type="Gene3D" id="3.20.20.370">
    <property type="entry name" value="Glycoside hydrolase/deacetylase"/>
    <property type="match status" value="1"/>
</dbReference>
<comment type="similarity">
    <text evidence="2">Belongs to the polysaccharide deacetylase family.</text>
</comment>
<organism evidence="7 8">
    <name type="scientific">Devosia nitrariae</name>
    <dbReference type="NCBI Taxonomy" id="2071872"/>
    <lineage>
        <taxon>Bacteria</taxon>
        <taxon>Pseudomonadati</taxon>
        <taxon>Pseudomonadota</taxon>
        <taxon>Alphaproteobacteria</taxon>
        <taxon>Hyphomicrobiales</taxon>
        <taxon>Devosiaceae</taxon>
        <taxon>Devosia</taxon>
    </lineage>
</organism>
<comment type="function">
    <text evidence="1">Is involved in generating a small heat-stable compound (Nod), an acylated oligomer of N-acetylglucosamine, that stimulates mitosis in various plant protoplasts.</text>
</comment>
<sequence>MGFKYTVIRAMFEALWLSRLPAITRSFSKCRGVIFTLHRVLPDRPASFSPNAILQVRPDFLDYCIERVRALDVDIVSLDEAIERLAEAKPGRRFAVFTFDDAYRDNLEYALPILRRQDCPFTLYVPTGFVDGTGELWWQALEDIISANDEVVVGAERLPAATLEDKQKAFDTLYWRMRKQAEPERLGMLHQLAGYYRFDLQAHCRRLIMDWAELRQFSDDPLCTIGAHTVNHYELAKLPLDTAREEIAHSVDILGARFGRKPRHFSYPLGGPLSADEREYQLASDIGLASAVTTRPGGLYPHHLETPTALPRVSLNGLFQSRRYVDVFASGALFTWLGRAGA</sequence>
<dbReference type="InterPro" id="IPR002509">
    <property type="entry name" value="NODB_dom"/>
</dbReference>
<evidence type="ECO:0000256" key="1">
    <source>
        <dbReference type="ARBA" id="ARBA00003236"/>
    </source>
</evidence>
<reference evidence="8" key="1">
    <citation type="journal article" date="2019" name="Int. J. Syst. Evol. Microbiol.">
        <title>The Global Catalogue of Microorganisms (GCM) 10K type strain sequencing project: providing services to taxonomists for standard genome sequencing and annotation.</title>
        <authorList>
            <consortium name="The Broad Institute Genomics Platform"/>
            <consortium name="The Broad Institute Genome Sequencing Center for Infectious Disease"/>
            <person name="Wu L."/>
            <person name="Ma J."/>
        </authorList>
    </citation>
    <scope>NUCLEOTIDE SEQUENCE [LARGE SCALE GENOMIC DNA]</scope>
    <source>
        <strain evidence="8">NBRC 112416</strain>
    </source>
</reference>
<dbReference type="SUPFAM" id="SSF88713">
    <property type="entry name" value="Glycoside hydrolase/deacetylase"/>
    <property type="match status" value="1"/>
</dbReference>
<name>A0ABQ5W8P3_9HYPH</name>
<evidence type="ECO:0000256" key="3">
    <source>
        <dbReference type="ARBA" id="ARBA00020071"/>
    </source>
</evidence>
<proteinExistence type="inferred from homology"/>
<dbReference type="EMBL" id="BSNS01000020">
    <property type="protein sequence ID" value="GLQ56337.1"/>
    <property type="molecule type" value="Genomic_DNA"/>
</dbReference>
<dbReference type="InterPro" id="IPR011330">
    <property type="entry name" value="Glyco_hydro/deAcase_b/a-brl"/>
</dbReference>
<comment type="caution">
    <text evidence="7">The sequence shown here is derived from an EMBL/GenBank/DDBJ whole genome shotgun (WGS) entry which is preliminary data.</text>
</comment>
<dbReference type="Pfam" id="PF01522">
    <property type="entry name" value="Polysacc_deac_1"/>
    <property type="match status" value="1"/>
</dbReference>
<dbReference type="PANTHER" id="PTHR34216">
    <property type="match status" value="1"/>
</dbReference>
<dbReference type="CDD" id="cd10968">
    <property type="entry name" value="CE4_Mlr8448_like_5s"/>
    <property type="match status" value="1"/>
</dbReference>
<evidence type="ECO:0000313" key="8">
    <source>
        <dbReference type="Proteomes" id="UP001156691"/>
    </source>
</evidence>
<evidence type="ECO:0000256" key="4">
    <source>
        <dbReference type="ARBA" id="ARBA00022729"/>
    </source>
</evidence>
<keyword evidence="4" id="KW-0732">Signal</keyword>